<dbReference type="Proteomes" id="UP000235965">
    <property type="component" value="Unassembled WGS sequence"/>
</dbReference>
<dbReference type="FunCoup" id="A0A2J7QX70">
    <property type="interactions" value="77"/>
</dbReference>
<evidence type="ECO:0000256" key="6">
    <source>
        <dbReference type="ARBA" id="ARBA00023136"/>
    </source>
</evidence>
<name>A0A2J7QX70_9NEOP</name>
<keyword evidence="10" id="KW-1185">Reference proteome</keyword>
<reference evidence="9 10" key="1">
    <citation type="submission" date="2017-12" db="EMBL/GenBank/DDBJ databases">
        <title>Hemimetabolous genomes reveal molecular basis of termite eusociality.</title>
        <authorList>
            <person name="Harrison M.C."/>
            <person name="Jongepier E."/>
            <person name="Robertson H.M."/>
            <person name="Arning N."/>
            <person name="Bitard-Feildel T."/>
            <person name="Chao H."/>
            <person name="Childers C.P."/>
            <person name="Dinh H."/>
            <person name="Doddapaneni H."/>
            <person name="Dugan S."/>
            <person name="Gowin J."/>
            <person name="Greiner C."/>
            <person name="Han Y."/>
            <person name="Hu H."/>
            <person name="Hughes D.S.T."/>
            <person name="Huylmans A.-K."/>
            <person name="Kemena C."/>
            <person name="Kremer L.P.M."/>
            <person name="Lee S.L."/>
            <person name="Lopez-Ezquerra A."/>
            <person name="Mallet L."/>
            <person name="Monroy-Kuhn J.M."/>
            <person name="Moser A."/>
            <person name="Murali S.C."/>
            <person name="Muzny D.M."/>
            <person name="Otani S."/>
            <person name="Piulachs M.-D."/>
            <person name="Poelchau M."/>
            <person name="Qu J."/>
            <person name="Schaub F."/>
            <person name="Wada-Katsumata A."/>
            <person name="Worley K.C."/>
            <person name="Xie Q."/>
            <person name="Ylla G."/>
            <person name="Poulsen M."/>
            <person name="Gibbs R.A."/>
            <person name="Schal C."/>
            <person name="Richards S."/>
            <person name="Belles X."/>
            <person name="Korb J."/>
            <person name="Bornberg-Bauer E."/>
        </authorList>
    </citation>
    <scope>NUCLEOTIDE SEQUENCE [LARGE SCALE GENOMIC DNA]</scope>
    <source>
        <tissue evidence="9">Whole body</tissue>
    </source>
</reference>
<protein>
    <recommendedName>
        <fullName evidence="11">Gustatory receptor</fullName>
    </recommendedName>
</protein>
<dbReference type="PANTHER" id="PTHR21421">
    <property type="entry name" value="GUSTATORY RECEPTOR"/>
    <property type="match status" value="1"/>
</dbReference>
<evidence type="ECO:0008006" key="11">
    <source>
        <dbReference type="Google" id="ProtNLM"/>
    </source>
</evidence>
<feature type="transmembrane region" description="Helical" evidence="8">
    <location>
        <begin position="197"/>
        <end position="214"/>
    </location>
</feature>
<feature type="transmembrane region" description="Helical" evidence="8">
    <location>
        <begin position="163"/>
        <end position="185"/>
    </location>
</feature>
<evidence type="ECO:0000256" key="3">
    <source>
        <dbReference type="ARBA" id="ARBA00022475"/>
    </source>
</evidence>
<organism evidence="9 10">
    <name type="scientific">Cryptotermes secundus</name>
    <dbReference type="NCBI Taxonomy" id="105785"/>
    <lineage>
        <taxon>Eukaryota</taxon>
        <taxon>Metazoa</taxon>
        <taxon>Ecdysozoa</taxon>
        <taxon>Arthropoda</taxon>
        <taxon>Hexapoda</taxon>
        <taxon>Insecta</taxon>
        <taxon>Pterygota</taxon>
        <taxon>Neoptera</taxon>
        <taxon>Polyneoptera</taxon>
        <taxon>Dictyoptera</taxon>
        <taxon>Blattodea</taxon>
        <taxon>Blattoidea</taxon>
        <taxon>Termitoidae</taxon>
        <taxon>Kalotermitidae</taxon>
        <taxon>Cryptotermitinae</taxon>
        <taxon>Cryptotermes</taxon>
    </lineage>
</organism>
<gene>
    <name evidence="9" type="ORF">B7P43_G12808</name>
</gene>
<dbReference type="GO" id="GO:0050916">
    <property type="term" value="P:sensory perception of sweet taste"/>
    <property type="evidence" value="ECO:0007669"/>
    <property type="project" value="UniProtKB-ARBA"/>
</dbReference>
<keyword evidence="5 8" id="KW-1133">Transmembrane helix</keyword>
<dbReference type="InParanoid" id="A0A2J7QX70"/>
<dbReference type="EMBL" id="NEVH01009388">
    <property type="protein sequence ID" value="PNF33183.1"/>
    <property type="molecule type" value="Genomic_DNA"/>
</dbReference>
<evidence type="ECO:0000256" key="5">
    <source>
        <dbReference type="ARBA" id="ARBA00022989"/>
    </source>
</evidence>
<evidence type="ECO:0000256" key="1">
    <source>
        <dbReference type="ARBA" id="ARBA00004651"/>
    </source>
</evidence>
<evidence type="ECO:0000256" key="7">
    <source>
        <dbReference type="ARBA" id="ARBA00023170"/>
    </source>
</evidence>
<accession>A0A2J7QX70</accession>
<comment type="similarity">
    <text evidence="2">Belongs to the insect chemoreceptor superfamily. Gustatory receptor (GR) family. Gr5a subfamily.</text>
</comment>
<evidence type="ECO:0000256" key="2">
    <source>
        <dbReference type="ARBA" id="ARBA00005327"/>
    </source>
</evidence>
<dbReference type="Pfam" id="PF06151">
    <property type="entry name" value="Trehalose_recp"/>
    <property type="match status" value="1"/>
</dbReference>
<evidence type="ECO:0000313" key="10">
    <source>
        <dbReference type="Proteomes" id="UP000235965"/>
    </source>
</evidence>
<keyword evidence="7" id="KW-0675">Receptor</keyword>
<keyword evidence="6 8" id="KW-0472">Membrane</keyword>
<dbReference type="OrthoDB" id="5800391at2759"/>
<proteinExistence type="inferred from homology"/>
<evidence type="ECO:0000256" key="4">
    <source>
        <dbReference type="ARBA" id="ARBA00022692"/>
    </source>
</evidence>
<comment type="subcellular location">
    <subcellularLocation>
        <location evidence="1">Cell membrane</location>
        <topology evidence="1">Multi-pass membrane protein</topology>
    </subcellularLocation>
</comment>
<feature type="transmembrane region" description="Helical" evidence="8">
    <location>
        <begin position="410"/>
        <end position="430"/>
    </location>
</feature>
<keyword evidence="4 8" id="KW-0812">Transmembrane</keyword>
<feature type="transmembrane region" description="Helical" evidence="8">
    <location>
        <begin position="371"/>
        <end position="390"/>
    </location>
</feature>
<evidence type="ECO:0000256" key="8">
    <source>
        <dbReference type="SAM" id="Phobius"/>
    </source>
</evidence>
<dbReference type="AlphaFoldDB" id="A0A2J7QX70"/>
<feature type="transmembrane region" description="Helical" evidence="8">
    <location>
        <begin position="292"/>
        <end position="313"/>
    </location>
</feature>
<dbReference type="GO" id="GO:0005886">
    <property type="term" value="C:plasma membrane"/>
    <property type="evidence" value="ECO:0007669"/>
    <property type="project" value="UniProtKB-SubCell"/>
</dbReference>
<comment type="caution">
    <text evidence="9">The sequence shown here is derived from an EMBL/GenBank/DDBJ whole genome shotgun (WGS) entry which is preliminary data.</text>
</comment>
<dbReference type="PANTHER" id="PTHR21421:SF29">
    <property type="entry name" value="GUSTATORY RECEPTOR 5A FOR TREHALOSE-RELATED"/>
    <property type="match status" value="1"/>
</dbReference>
<sequence length="502" mass="57146">MRSHLGLCHGLSTLEIATLAEQSIPGFWKFDWSTPVRELHVDFKIPYAYNYEYIGKLYRTQTKGILNYINRNVRGIRRGEPTLMEVLRDQTGHTETYLPDVMTISIQDKSDRHAAVTDPEVNTFHRAIASIVVLAQCFGLLPVHGVTAPSAQSLRFRWASARVVYTAFVLCLLLFMVLFCSLYTLQIGGSFQDAQCMIFYGIGTATYAMFLEIARRWPRLMVQWSTVEQKQSCYGPSRRLRLKIRCITAMILSGAAVEHLLNEYNNLKFAAQQANTTTSIIRQYMLKSHHHLFNYVGYSHACAAVATMAGALATFSWNYMDLFISITSIALAERFRLLNRHLQNVRGKTLPGQIWKQIREHYTSLMDLTDTLNLCISHMVLLSFGSNLYFICLQLFNTLGRLAKWYERVYFYWSFGFLILRTVTMSLSVASINDESHLPRSVLFAVPARGYNVEVSGPSTSSRFQSVDSGVYLTISARKRLRADSVLGSLQSLVHYYGFCST</sequence>
<dbReference type="InterPro" id="IPR009318">
    <property type="entry name" value="Gustatory_rcpt"/>
</dbReference>
<dbReference type="STRING" id="105785.A0A2J7QX70"/>
<evidence type="ECO:0000313" key="9">
    <source>
        <dbReference type="EMBL" id="PNF33183.1"/>
    </source>
</evidence>
<keyword evidence="3" id="KW-1003">Cell membrane</keyword>
<dbReference type="GO" id="GO:0008527">
    <property type="term" value="F:taste receptor activity"/>
    <property type="evidence" value="ECO:0007669"/>
    <property type="project" value="InterPro"/>
</dbReference>